<gene>
    <name evidence="1" type="ORF">HPB49_022182</name>
</gene>
<protein>
    <submittedName>
        <fullName evidence="1">Uncharacterized protein</fullName>
    </submittedName>
</protein>
<accession>A0ACB8D8A0</accession>
<evidence type="ECO:0000313" key="2">
    <source>
        <dbReference type="Proteomes" id="UP000821865"/>
    </source>
</evidence>
<name>A0ACB8D8A0_DERSI</name>
<sequence>MEQRSYHRHHIRDDDIPLDLTNSVETCYSQHTELSFPSGEIQGERLARCWQSNYHEAAIFLEEGENNDKLDFHPCSREALPAYLVVHNVLFYCLDLLSATVLMALALMEAPAVPGLSVPVALHISVELLALSVVAVELCMKLRWMGLKPFLTHKRTVFKLSILLLMLIEALVVAARQATHFRILRALRPIFLIDNHYLGGVRRLTRQILQSLPPVFDMLVILFFFMTVFAILGYHIFSFVNNEPYFSTLYDSLVNLFVLLTTSNFPDVMIPYYANSKWAALFFVVFLLVHLYFLMNLVLAVVYERFSSLEKDKFRKLLLHRRKACHQAFRLLVNRSSPSCLYFCHFEGLMKYYKPRAKRRDVYLMFKTMDTAQNGFLSQEEFLQVWPLVILRGWKDWTFSMASSWAAHMFDFLVIVAAVVFGSIGAFLDANLLRILIFRSLRLLKLFHLKKSYHDVLGTVFILMPRFVSVGVVLVIVYYFFAVIGIEVFSQYVMEDCCKNTTVELYFATNTSSGPGYFYLMNFHNLANSYVTLFALMAVNNWFIIMDGYAAVTSEFSRLFFMSFYLITMIVLQIVVAFVLEAFIFRIQYKMKIGKESKEDNLVRVETAMSRAELQFCSVPPELSRNPQPLIYDVDANSQKLLFRGVRWKTKFSFCLKMYADEAKVRYDLKE</sequence>
<evidence type="ECO:0000313" key="1">
    <source>
        <dbReference type="EMBL" id="KAH7960677.1"/>
    </source>
</evidence>
<dbReference type="Proteomes" id="UP000821865">
    <property type="component" value="Chromosome 3"/>
</dbReference>
<reference evidence="1" key="1">
    <citation type="submission" date="2020-05" db="EMBL/GenBank/DDBJ databases">
        <title>Large-scale comparative analyses of tick genomes elucidate their genetic diversity and vector capacities.</title>
        <authorList>
            <person name="Jia N."/>
            <person name="Wang J."/>
            <person name="Shi W."/>
            <person name="Du L."/>
            <person name="Sun Y."/>
            <person name="Zhan W."/>
            <person name="Jiang J."/>
            <person name="Wang Q."/>
            <person name="Zhang B."/>
            <person name="Ji P."/>
            <person name="Sakyi L.B."/>
            <person name="Cui X."/>
            <person name="Yuan T."/>
            <person name="Jiang B."/>
            <person name="Yang W."/>
            <person name="Lam T.T.-Y."/>
            <person name="Chang Q."/>
            <person name="Ding S."/>
            <person name="Wang X."/>
            <person name="Zhu J."/>
            <person name="Ruan X."/>
            <person name="Zhao L."/>
            <person name="Wei J."/>
            <person name="Que T."/>
            <person name="Du C."/>
            <person name="Cheng J."/>
            <person name="Dai P."/>
            <person name="Han X."/>
            <person name="Huang E."/>
            <person name="Gao Y."/>
            <person name="Liu J."/>
            <person name="Shao H."/>
            <person name="Ye R."/>
            <person name="Li L."/>
            <person name="Wei W."/>
            <person name="Wang X."/>
            <person name="Wang C."/>
            <person name="Yang T."/>
            <person name="Huo Q."/>
            <person name="Li W."/>
            <person name="Guo W."/>
            <person name="Chen H."/>
            <person name="Zhou L."/>
            <person name="Ni X."/>
            <person name="Tian J."/>
            <person name="Zhou Y."/>
            <person name="Sheng Y."/>
            <person name="Liu T."/>
            <person name="Pan Y."/>
            <person name="Xia L."/>
            <person name="Li J."/>
            <person name="Zhao F."/>
            <person name="Cao W."/>
        </authorList>
    </citation>
    <scope>NUCLEOTIDE SEQUENCE</scope>
    <source>
        <strain evidence="1">Dsil-2018</strain>
    </source>
</reference>
<comment type="caution">
    <text evidence="1">The sequence shown here is derived from an EMBL/GenBank/DDBJ whole genome shotgun (WGS) entry which is preliminary data.</text>
</comment>
<proteinExistence type="predicted"/>
<organism evidence="1 2">
    <name type="scientific">Dermacentor silvarum</name>
    <name type="common">Tick</name>
    <dbReference type="NCBI Taxonomy" id="543639"/>
    <lineage>
        <taxon>Eukaryota</taxon>
        <taxon>Metazoa</taxon>
        <taxon>Ecdysozoa</taxon>
        <taxon>Arthropoda</taxon>
        <taxon>Chelicerata</taxon>
        <taxon>Arachnida</taxon>
        <taxon>Acari</taxon>
        <taxon>Parasitiformes</taxon>
        <taxon>Ixodida</taxon>
        <taxon>Ixodoidea</taxon>
        <taxon>Ixodidae</taxon>
        <taxon>Rhipicephalinae</taxon>
        <taxon>Dermacentor</taxon>
    </lineage>
</organism>
<keyword evidence="2" id="KW-1185">Reference proteome</keyword>
<dbReference type="EMBL" id="CM023472">
    <property type="protein sequence ID" value="KAH7960677.1"/>
    <property type="molecule type" value="Genomic_DNA"/>
</dbReference>